<dbReference type="PANTHER" id="PTHR10948:SF23">
    <property type="entry name" value="TRANSPOSASE INSI FOR INSERTION SEQUENCE ELEMENT IS30A-RELATED"/>
    <property type="match status" value="1"/>
</dbReference>
<dbReference type="InterPro" id="IPR051917">
    <property type="entry name" value="Transposase-Integrase"/>
</dbReference>
<evidence type="ECO:0000256" key="1">
    <source>
        <dbReference type="SAM" id="MobiDB-lite"/>
    </source>
</evidence>
<gene>
    <name evidence="3" type="ORF">E2F46_15130</name>
</gene>
<keyword evidence="4" id="KW-1185">Reference proteome</keyword>
<feature type="domain" description="Transposase IS30-like HTH" evidence="2">
    <location>
        <begin position="2"/>
        <end position="44"/>
    </location>
</feature>
<dbReference type="OrthoDB" id="6008884at2"/>
<dbReference type="GO" id="GO:0005829">
    <property type="term" value="C:cytosol"/>
    <property type="evidence" value="ECO:0007669"/>
    <property type="project" value="TreeGrafter"/>
</dbReference>
<dbReference type="InterPro" id="IPR025246">
    <property type="entry name" value="IS30-like_HTH"/>
</dbReference>
<accession>A0A4R5TQ42</accession>
<protein>
    <submittedName>
        <fullName evidence="3">IS30 family transposase</fullName>
    </submittedName>
</protein>
<evidence type="ECO:0000313" key="3">
    <source>
        <dbReference type="EMBL" id="TDK21562.1"/>
    </source>
</evidence>
<dbReference type="GO" id="GO:0004803">
    <property type="term" value="F:transposase activity"/>
    <property type="evidence" value="ECO:0007669"/>
    <property type="project" value="TreeGrafter"/>
</dbReference>
<organism evidence="3 4">
    <name type="scientific">Luteimonas aestuarii</name>
    <dbReference type="NCBI Taxonomy" id="453837"/>
    <lineage>
        <taxon>Bacteria</taxon>
        <taxon>Pseudomonadati</taxon>
        <taxon>Pseudomonadota</taxon>
        <taxon>Gammaproteobacteria</taxon>
        <taxon>Lysobacterales</taxon>
        <taxon>Lysobacteraceae</taxon>
        <taxon>Luteimonas</taxon>
    </lineage>
</organism>
<sequence>MYSQLTQGERYTLGALRRQGLSGRAIARIMDRAASTISRELRRNACHATDGAYRPSKAQERTSGRRRRSRRVKQHAPGVYEAIEDLLRSEQWSPEQIANWLAGNGVARVSHMTIYRHVRVDAQRGGVLRSCLRQGGKRRRKRTFGPEKRGRVMTQRFLHRSGR</sequence>
<dbReference type="Pfam" id="PF13565">
    <property type="entry name" value="HTH_32"/>
    <property type="match status" value="1"/>
</dbReference>
<evidence type="ECO:0000313" key="4">
    <source>
        <dbReference type="Proteomes" id="UP000294796"/>
    </source>
</evidence>
<feature type="region of interest" description="Disordered" evidence="1">
    <location>
        <begin position="47"/>
        <end position="74"/>
    </location>
</feature>
<proteinExistence type="predicted"/>
<reference evidence="3 4" key="1">
    <citation type="submission" date="2019-03" db="EMBL/GenBank/DDBJ databases">
        <title>Luteimonas zhaokaii sp.nov., isolated from the rectal contents of Plateau pika in Yushu, Qinghai Province, China.</title>
        <authorList>
            <person name="Zhang G."/>
        </authorList>
    </citation>
    <scope>NUCLEOTIDE SEQUENCE [LARGE SCALE GENOMIC DNA]</scope>
    <source>
        <strain evidence="3 4">B9</strain>
    </source>
</reference>
<comment type="caution">
    <text evidence="3">The sequence shown here is derived from an EMBL/GenBank/DDBJ whole genome shotgun (WGS) entry which is preliminary data.</text>
</comment>
<dbReference type="EMBL" id="SMTF01000016">
    <property type="protein sequence ID" value="TDK21562.1"/>
    <property type="molecule type" value="Genomic_DNA"/>
</dbReference>
<evidence type="ECO:0000259" key="2">
    <source>
        <dbReference type="Pfam" id="PF13936"/>
    </source>
</evidence>
<dbReference type="Gene3D" id="1.10.10.60">
    <property type="entry name" value="Homeodomain-like"/>
    <property type="match status" value="1"/>
</dbReference>
<name>A0A4R5TQ42_9GAMM</name>
<dbReference type="Proteomes" id="UP000294796">
    <property type="component" value="Unassembled WGS sequence"/>
</dbReference>
<dbReference type="Pfam" id="PF13936">
    <property type="entry name" value="HTH_38"/>
    <property type="match status" value="1"/>
</dbReference>
<feature type="compositionally biased region" description="Basic residues" evidence="1">
    <location>
        <begin position="64"/>
        <end position="74"/>
    </location>
</feature>
<dbReference type="GO" id="GO:0032196">
    <property type="term" value="P:transposition"/>
    <property type="evidence" value="ECO:0007669"/>
    <property type="project" value="TreeGrafter"/>
</dbReference>
<dbReference type="PANTHER" id="PTHR10948">
    <property type="entry name" value="TRANSPOSASE"/>
    <property type="match status" value="1"/>
</dbReference>
<dbReference type="AlphaFoldDB" id="A0A4R5TQ42"/>